<sequence length="533" mass="60116">MNIMLKLNKMKLFKTFAYTGIILFLFASCEDLVDEDPISEIGENNFYANNDDLLAAVISGYDGMQSFYRDQYFFWGEFRADNHAPSSNVNANNQEIADNAITEGNSAARWQDLYRTISRANNVIKNAPDVPSFDENLLAEALAMRAKCYFDAIRVWGDVPLFIEPVEVISETAKPATNAATILNDVIIPDMILAQDLMQIPSDDFRFSKSSIYALQAEVYVYAGDYPNAKIAIQNLMNLGSHSLVTTPLEWRELFFNSNGDAATDDALDGKIQEGSELIMSIRYSVDEEAGSGNLNRSAIAQLFRGGVPQFLMSEEIENKWINRFPTDSVDWETKYPSTDPALTRTVIEPDGMGGTVEVQRFNYGDWRYFYSRQGGYDGLGSISIGQAKTGKWGDSVFPSNEDITDVVVYRYADMLLLLAEIEHELNPTDAATPLGIINQLRTARQLPQVTLAEFGATPDERLDYILVERQLELYGEAKRWWDLLRNDKAIQTMTPILQARGVTVPLTQDRLKWPIFFEHLIENPQLNQNSGY</sequence>
<dbReference type="InterPro" id="IPR012944">
    <property type="entry name" value="SusD_RagB_dom"/>
</dbReference>
<evidence type="ECO:0000259" key="6">
    <source>
        <dbReference type="Pfam" id="PF07980"/>
    </source>
</evidence>
<comment type="caution">
    <text evidence="8">The sequence shown here is derived from an EMBL/GenBank/DDBJ whole genome shotgun (WGS) entry which is preliminary data.</text>
</comment>
<dbReference type="InterPro" id="IPR011990">
    <property type="entry name" value="TPR-like_helical_dom_sf"/>
</dbReference>
<keyword evidence="5" id="KW-0998">Cell outer membrane</keyword>
<dbReference type="SUPFAM" id="SSF48452">
    <property type="entry name" value="TPR-like"/>
    <property type="match status" value="1"/>
</dbReference>
<comment type="similarity">
    <text evidence="2">Belongs to the SusD family.</text>
</comment>
<name>A0A084JZE3_NONUL</name>
<evidence type="ECO:0000256" key="3">
    <source>
        <dbReference type="ARBA" id="ARBA00022729"/>
    </source>
</evidence>
<organism evidence="8 9">
    <name type="scientific">Nonlabens ulvanivorans</name>
    <name type="common">Persicivirga ulvanivorans</name>
    <dbReference type="NCBI Taxonomy" id="906888"/>
    <lineage>
        <taxon>Bacteria</taxon>
        <taxon>Pseudomonadati</taxon>
        <taxon>Bacteroidota</taxon>
        <taxon>Flavobacteriia</taxon>
        <taxon>Flavobacteriales</taxon>
        <taxon>Flavobacteriaceae</taxon>
        <taxon>Nonlabens</taxon>
    </lineage>
</organism>
<keyword evidence="3" id="KW-0732">Signal</keyword>
<evidence type="ECO:0000256" key="4">
    <source>
        <dbReference type="ARBA" id="ARBA00023136"/>
    </source>
</evidence>
<keyword evidence="4" id="KW-0472">Membrane</keyword>
<dbReference type="InterPro" id="IPR033985">
    <property type="entry name" value="SusD-like_N"/>
</dbReference>
<dbReference type="Pfam" id="PF07980">
    <property type="entry name" value="SusD_RagB"/>
    <property type="match status" value="1"/>
</dbReference>
<evidence type="ECO:0000256" key="1">
    <source>
        <dbReference type="ARBA" id="ARBA00004442"/>
    </source>
</evidence>
<evidence type="ECO:0008006" key="10">
    <source>
        <dbReference type="Google" id="ProtNLM"/>
    </source>
</evidence>
<dbReference type="AlphaFoldDB" id="A0A084JZE3"/>
<proteinExistence type="inferred from homology"/>
<dbReference type="Gene3D" id="1.25.40.390">
    <property type="match status" value="1"/>
</dbReference>
<comment type="subcellular location">
    <subcellularLocation>
        <location evidence="1">Cell outer membrane</location>
    </subcellularLocation>
</comment>
<dbReference type="PROSITE" id="PS51257">
    <property type="entry name" value="PROKAR_LIPOPROTEIN"/>
    <property type="match status" value="1"/>
</dbReference>
<dbReference type="EMBL" id="JPJI01000012">
    <property type="protein sequence ID" value="KEZ94327.1"/>
    <property type="molecule type" value="Genomic_DNA"/>
</dbReference>
<evidence type="ECO:0000259" key="7">
    <source>
        <dbReference type="Pfam" id="PF14322"/>
    </source>
</evidence>
<dbReference type="Proteomes" id="UP000028531">
    <property type="component" value="Unassembled WGS sequence"/>
</dbReference>
<feature type="domain" description="RagB/SusD" evidence="6">
    <location>
        <begin position="320"/>
        <end position="533"/>
    </location>
</feature>
<gene>
    <name evidence="8" type="ORF">IL45_01485</name>
</gene>
<evidence type="ECO:0000313" key="9">
    <source>
        <dbReference type="Proteomes" id="UP000028531"/>
    </source>
</evidence>
<protein>
    <recommendedName>
        <fullName evidence="10">Outer membrane protein</fullName>
    </recommendedName>
</protein>
<reference evidence="8 9" key="1">
    <citation type="submission" date="2014-07" db="EMBL/GenBank/DDBJ databases">
        <title>Draft genome sequence of Nonlabens ulvanivorans, an ulvan degrading bacterium.</title>
        <authorList>
            <person name="Kopel M."/>
            <person name="Helbert W."/>
            <person name="Henrissat B."/>
            <person name="Doniger T."/>
            <person name="Banin E."/>
        </authorList>
    </citation>
    <scope>NUCLEOTIDE SEQUENCE [LARGE SCALE GENOMIC DNA]</scope>
    <source>
        <strain evidence="8 9">PLR</strain>
    </source>
</reference>
<accession>A0A084JZE3</accession>
<evidence type="ECO:0000256" key="5">
    <source>
        <dbReference type="ARBA" id="ARBA00023237"/>
    </source>
</evidence>
<evidence type="ECO:0000313" key="8">
    <source>
        <dbReference type="EMBL" id="KEZ94327.1"/>
    </source>
</evidence>
<dbReference type="Pfam" id="PF14322">
    <property type="entry name" value="SusD-like_3"/>
    <property type="match status" value="1"/>
</dbReference>
<feature type="domain" description="SusD-like N-terminal" evidence="7">
    <location>
        <begin position="80"/>
        <end position="220"/>
    </location>
</feature>
<evidence type="ECO:0000256" key="2">
    <source>
        <dbReference type="ARBA" id="ARBA00006275"/>
    </source>
</evidence>
<dbReference type="GO" id="GO:0009279">
    <property type="term" value="C:cell outer membrane"/>
    <property type="evidence" value="ECO:0007669"/>
    <property type="project" value="UniProtKB-SubCell"/>
</dbReference>